<name>A0A2C9UTZ9_MANES</name>
<accession>A0A2C9UTZ9</accession>
<feature type="transmembrane region" description="Helical" evidence="1">
    <location>
        <begin position="6"/>
        <end position="24"/>
    </location>
</feature>
<dbReference type="STRING" id="3983.A0A2C9UTZ9"/>
<evidence type="ECO:0000313" key="4">
    <source>
        <dbReference type="Proteomes" id="UP000091857"/>
    </source>
</evidence>
<dbReference type="GO" id="GO:0005504">
    <property type="term" value="F:fatty acid binding"/>
    <property type="evidence" value="ECO:0007669"/>
    <property type="project" value="InterPro"/>
</dbReference>
<dbReference type="PANTHER" id="PTHR33122">
    <property type="entry name" value="LIPID BINDING PROTEIN-RELATED"/>
    <property type="match status" value="1"/>
</dbReference>
<dbReference type="SUPFAM" id="SSF47699">
    <property type="entry name" value="Bifunctional inhibitor/lipid-transfer protein/seed storage 2S albumin"/>
    <property type="match status" value="1"/>
</dbReference>
<protein>
    <recommendedName>
        <fullName evidence="2">Bifunctional inhibitor/plant lipid transfer protein/seed storage helical domain-containing protein</fullName>
    </recommendedName>
</protein>
<gene>
    <name evidence="3" type="ORF">MANES_12G054000v8</name>
</gene>
<reference evidence="4" key="1">
    <citation type="journal article" date="2016" name="Nat. Biotechnol.">
        <title>Sequencing wild and cultivated cassava and related species reveals extensive interspecific hybridization and genetic diversity.</title>
        <authorList>
            <person name="Bredeson J.V."/>
            <person name="Lyons J.B."/>
            <person name="Prochnik S.E."/>
            <person name="Wu G.A."/>
            <person name="Ha C.M."/>
            <person name="Edsinger-Gonzales E."/>
            <person name="Grimwood J."/>
            <person name="Schmutz J."/>
            <person name="Rabbi I.Y."/>
            <person name="Egesi C."/>
            <person name="Nauluvula P."/>
            <person name="Lebot V."/>
            <person name="Ndunguru J."/>
            <person name="Mkamilo G."/>
            <person name="Bart R.S."/>
            <person name="Setter T.L."/>
            <person name="Gleadow R.M."/>
            <person name="Kulakow P."/>
            <person name="Ferguson M.E."/>
            <person name="Rounsley S."/>
            <person name="Rokhsar D.S."/>
        </authorList>
    </citation>
    <scope>NUCLEOTIDE SEQUENCE [LARGE SCALE GENOMIC DNA]</scope>
    <source>
        <strain evidence="4">cv. AM560-2</strain>
    </source>
</reference>
<evidence type="ECO:0000256" key="1">
    <source>
        <dbReference type="SAM" id="Phobius"/>
    </source>
</evidence>
<dbReference type="InterPro" id="IPR044741">
    <property type="entry name" value="NsLTP-like"/>
</dbReference>
<dbReference type="CDD" id="cd04660">
    <property type="entry name" value="nsLTP_like"/>
    <property type="match status" value="1"/>
</dbReference>
<evidence type="ECO:0000259" key="2">
    <source>
        <dbReference type="SMART" id="SM00499"/>
    </source>
</evidence>
<evidence type="ECO:0000313" key="3">
    <source>
        <dbReference type="EMBL" id="OAY34874.1"/>
    </source>
</evidence>
<dbReference type="Proteomes" id="UP000091857">
    <property type="component" value="Chromosome 12"/>
</dbReference>
<dbReference type="GO" id="GO:0009627">
    <property type="term" value="P:systemic acquired resistance"/>
    <property type="evidence" value="ECO:0007669"/>
    <property type="project" value="InterPro"/>
</dbReference>
<keyword evidence="1" id="KW-0472">Membrane</keyword>
<keyword evidence="4" id="KW-1185">Reference proteome</keyword>
<dbReference type="Gene3D" id="1.10.110.10">
    <property type="entry name" value="Plant lipid-transfer and hydrophobic proteins"/>
    <property type="match status" value="1"/>
</dbReference>
<dbReference type="AlphaFoldDB" id="A0A2C9UTZ9"/>
<proteinExistence type="predicted"/>
<dbReference type="InterPro" id="IPR036312">
    <property type="entry name" value="Bifun_inhib/LTP/seed_sf"/>
</dbReference>
<dbReference type="PANTHER" id="PTHR33122:SF60">
    <property type="entry name" value="LIPID-TRANSFER PROTEIN DIR1-RELATED"/>
    <property type="match status" value="1"/>
</dbReference>
<keyword evidence="1" id="KW-0812">Transmembrane</keyword>
<feature type="domain" description="Bifunctional inhibitor/plant lipid transfer protein/seed storage helical" evidence="2">
    <location>
        <begin position="31"/>
        <end position="104"/>
    </location>
</feature>
<dbReference type="InterPro" id="IPR039265">
    <property type="entry name" value="DIR1-like"/>
</dbReference>
<keyword evidence="1" id="KW-1133">Transmembrane helix</keyword>
<dbReference type="Pfam" id="PF14368">
    <property type="entry name" value="LTP_2"/>
    <property type="match status" value="1"/>
</dbReference>
<dbReference type="EMBL" id="CM004398">
    <property type="protein sequence ID" value="OAY34874.1"/>
    <property type="molecule type" value="Genomic_DNA"/>
</dbReference>
<dbReference type="Gramene" id="Manes.12G054000.1.v8.1">
    <property type="protein sequence ID" value="Manes.12G054000.1.v8.1.CDS.1"/>
    <property type="gene ID" value="Manes.12G054000.v8.1"/>
</dbReference>
<sequence>MMEKGAGRWVVVTMVVMAAAIFEGTRSLSLCDMSDDGLLACKPSVTKPNPVDPPSEECCKALTGANLTCLCSYRNSLVLPALGIDPDLALALPAKCNLTTPADC</sequence>
<dbReference type="SMART" id="SM00499">
    <property type="entry name" value="AAI"/>
    <property type="match status" value="1"/>
</dbReference>
<organism evidence="3 4">
    <name type="scientific">Manihot esculenta</name>
    <name type="common">Cassava</name>
    <name type="synonym">Jatropha manihot</name>
    <dbReference type="NCBI Taxonomy" id="3983"/>
    <lineage>
        <taxon>Eukaryota</taxon>
        <taxon>Viridiplantae</taxon>
        <taxon>Streptophyta</taxon>
        <taxon>Embryophyta</taxon>
        <taxon>Tracheophyta</taxon>
        <taxon>Spermatophyta</taxon>
        <taxon>Magnoliopsida</taxon>
        <taxon>eudicotyledons</taxon>
        <taxon>Gunneridae</taxon>
        <taxon>Pentapetalae</taxon>
        <taxon>rosids</taxon>
        <taxon>fabids</taxon>
        <taxon>Malpighiales</taxon>
        <taxon>Euphorbiaceae</taxon>
        <taxon>Crotonoideae</taxon>
        <taxon>Manihoteae</taxon>
        <taxon>Manihot</taxon>
    </lineage>
</organism>
<comment type="caution">
    <text evidence="3">The sequence shown here is derived from an EMBL/GenBank/DDBJ whole genome shotgun (WGS) entry which is preliminary data.</text>
</comment>
<dbReference type="InterPro" id="IPR016140">
    <property type="entry name" value="Bifunc_inhib/LTP/seed_store"/>
</dbReference>